<dbReference type="RefSeq" id="WP_085125713.1">
    <property type="nucleotide sequence ID" value="NZ_FWZX01000031.1"/>
</dbReference>
<reference evidence="3 4" key="1">
    <citation type="submission" date="2017-04" db="EMBL/GenBank/DDBJ databases">
        <authorList>
            <person name="Afonso C.L."/>
            <person name="Miller P.J."/>
            <person name="Scott M.A."/>
            <person name="Spackman E."/>
            <person name="Goraichik I."/>
            <person name="Dimitrov K.M."/>
            <person name="Suarez D.L."/>
            <person name="Swayne D.E."/>
        </authorList>
    </citation>
    <scope>NUCLEOTIDE SEQUENCE [LARGE SCALE GENOMIC DNA]</scope>
    <source>
        <strain evidence="3 4">USBA 355</strain>
    </source>
</reference>
<proteinExistence type="predicted"/>
<dbReference type="SUPFAM" id="SSF46785">
    <property type="entry name" value="Winged helix' DNA-binding domain"/>
    <property type="match status" value="1"/>
</dbReference>
<protein>
    <submittedName>
        <fullName evidence="3">HTH domain-containing protein</fullName>
    </submittedName>
</protein>
<dbReference type="Pfam" id="PF13280">
    <property type="entry name" value="WYL"/>
    <property type="match status" value="1"/>
</dbReference>
<dbReference type="STRING" id="560819.SAMN05428998_13164"/>
<keyword evidence="4" id="KW-1185">Reference proteome</keyword>
<accession>A0A1Y6CSC2</accession>
<dbReference type="PROSITE" id="PS52050">
    <property type="entry name" value="WYL"/>
    <property type="match status" value="1"/>
</dbReference>
<dbReference type="InterPro" id="IPR036390">
    <property type="entry name" value="WH_DNA-bd_sf"/>
</dbReference>
<dbReference type="PANTHER" id="PTHR34580">
    <property type="match status" value="1"/>
</dbReference>
<evidence type="ECO:0000313" key="4">
    <source>
        <dbReference type="Proteomes" id="UP000192917"/>
    </source>
</evidence>
<dbReference type="EMBL" id="FWZX01000031">
    <property type="protein sequence ID" value="SMF72844.1"/>
    <property type="molecule type" value="Genomic_DNA"/>
</dbReference>
<dbReference type="PANTHER" id="PTHR34580:SF3">
    <property type="entry name" value="PROTEIN PAFB"/>
    <property type="match status" value="1"/>
</dbReference>
<dbReference type="InterPro" id="IPR051534">
    <property type="entry name" value="CBASS_pafABC_assoc_protein"/>
</dbReference>
<name>A0A1Y6CSC2_9PROT</name>
<evidence type="ECO:0000259" key="1">
    <source>
        <dbReference type="Pfam" id="PF08279"/>
    </source>
</evidence>
<feature type="domain" description="WYL" evidence="2">
    <location>
        <begin position="133"/>
        <end position="196"/>
    </location>
</feature>
<evidence type="ECO:0000259" key="2">
    <source>
        <dbReference type="Pfam" id="PF13280"/>
    </source>
</evidence>
<dbReference type="InterPro" id="IPR026881">
    <property type="entry name" value="WYL_dom"/>
</dbReference>
<dbReference type="InterPro" id="IPR036388">
    <property type="entry name" value="WH-like_DNA-bd_sf"/>
</dbReference>
<dbReference type="InterPro" id="IPR013196">
    <property type="entry name" value="HTH_11"/>
</dbReference>
<dbReference type="Proteomes" id="UP000192917">
    <property type="component" value="Unassembled WGS sequence"/>
</dbReference>
<sequence>MRPLHRLFETIQLLRAAGRPLTAAELAAALEVSTRTVYRDIAALQAMRLPIEGAAGLGYVIRASYDLPALNFDEAEVEALVVGLALLARTGDAGLQQAARRVLTKIEALRGASERFHVSPWVPESPGTVDPEILRAAIRDERKLRLRYADETGAETERVVRPIAVAYFVEAVLLAAWCELRRDFRHFRLDRIRDCAVLDERFAGEGEALRREWGRREGA</sequence>
<feature type="domain" description="Helix-turn-helix type 11" evidence="1">
    <location>
        <begin position="6"/>
        <end position="59"/>
    </location>
</feature>
<dbReference type="Gene3D" id="1.10.10.10">
    <property type="entry name" value="Winged helix-like DNA-binding domain superfamily/Winged helix DNA-binding domain"/>
    <property type="match status" value="1"/>
</dbReference>
<organism evidence="3 4">
    <name type="scientific">Tistlia consotensis USBA 355</name>
    <dbReference type="NCBI Taxonomy" id="560819"/>
    <lineage>
        <taxon>Bacteria</taxon>
        <taxon>Pseudomonadati</taxon>
        <taxon>Pseudomonadota</taxon>
        <taxon>Alphaproteobacteria</taxon>
        <taxon>Rhodospirillales</taxon>
        <taxon>Rhodovibrionaceae</taxon>
        <taxon>Tistlia</taxon>
    </lineage>
</organism>
<dbReference type="AlphaFoldDB" id="A0A1Y6CSC2"/>
<dbReference type="Pfam" id="PF08279">
    <property type="entry name" value="HTH_11"/>
    <property type="match status" value="1"/>
</dbReference>
<evidence type="ECO:0000313" key="3">
    <source>
        <dbReference type="EMBL" id="SMF72844.1"/>
    </source>
</evidence>
<gene>
    <name evidence="3" type="ORF">SAMN05428998_13164</name>
</gene>